<reference evidence="3" key="1">
    <citation type="journal article" date="2014" name="Sci. Data">
        <title>Genomes of diverse isolates of the marine cyanobacterium Prochlorococcus.</title>
        <authorList>
            <person name="Biller S."/>
            <person name="Berube P."/>
            <person name="Thompson J."/>
            <person name="Kelly L."/>
            <person name="Roggensack S."/>
            <person name="Awad L."/>
            <person name="Roache-Johnson K."/>
            <person name="Ding H."/>
            <person name="Giovannoni S.J."/>
            <person name="Moore L.R."/>
            <person name="Chisholm S.W."/>
        </authorList>
    </citation>
    <scope>NUCLEOTIDE SEQUENCE [LARGE SCALE GENOMIC DNA]</scope>
    <source>
        <strain evidence="3">GP2</strain>
    </source>
</reference>
<dbReference type="EMBL" id="JNAH01000004">
    <property type="protein sequence ID" value="KGF87840.1"/>
    <property type="molecule type" value="Genomic_DNA"/>
</dbReference>
<dbReference type="STRING" id="59925.EU91_0874"/>
<feature type="chain" id="PRO_5001985726" evidence="1">
    <location>
        <begin position="25"/>
        <end position="92"/>
    </location>
</feature>
<proteinExistence type="predicted"/>
<dbReference type="RefSeq" id="WP_032524374.1">
    <property type="nucleotide sequence ID" value="NZ_CP138934.1"/>
</dbReference>
<name>A0A0A1ZEI5_PROMR</name>
<evidence type="ECO:0000256" key="1">
    <source>
        <dbReference type="SAM" id="SignalP"/>
    </source>
</evidence>
<sequence length="92" mass="10665">MKKKSFLIFLFLFFQFFFSDSAKANYWLIIGTYRQGPGARPEVSGITSPSLYSIPMKDLDTCNKAGEKITNEIYKPVWQFDSRWTCIFSGNE</sequence>
<dbReference type="OrthoDB" id="541079at2"/>
<accession>A0A0A1ZEI5</accession>
<evidence type="ECO:0000313" key="3">
    <source>
        <dbReference type="Proteomes" id="UP000030598"/>
    </source>
</evidence>
<dbReference type="Proteomes" id="UP000030598">
    <property type="component" value="Unassembled WGS sequence"/>
</dbReference>
<protein>
    <submittedName>
        <fullName evidence="2">Putative GRAM domain</fullName>
    </submittedName>
</protein>
<organism evidence="2 3">
    <name type="scientific">Prochlorococcus marinus str. GP2</name>
    <dbReference type="NCBI Taxonomy" id="59925"/>
    <lineage>
        <taxon>Bacteria</taxon>
        <taxon>Bacillati</taxon>
        <taxon>Cyanobacteriota</taxon>
        <taxon>Cyanophyceae</taxon>
        <taxon>Synechococcales</taxon>
        <taxon>Prochlorococcaceae</taxon>
        <taxon>Prochlorococcus</taxon>
    </lineage>
</organism>
<comment type="caution">
    <text evidence="2">The sequence shown here is derived from an EMBL/GenBank/DDBJ whole genome shotgun (WGS) entry which is preliminary data.</text>
</comment>
<feature type="signal peptide" evidence="1">
    <location>
        <begin position="1"/>
        <end position="24"/>
    </location>
</feature>
<keyword evidence="1" id="KW-0732">Signal</keyword>
<dbReference type="eggNOG" id="ENOG502ZSYJ">
    <property type="taxonomic scope" value="Bacteria"/>
</dbReference>
<dbReference type="AlphaFoldDB" id="A0A0A1ZEI5"/>
<evidence type="ECO:0000313" key="2">
    <source>
        <dbReference type="EMBL" id="KGF87840.1"/>
    </source>
</evidence>
<gene>
    <name evidence="2" type="ORF">EU91_0874</name>
</gene>